<name>A0ABD3V7T8_SINWO</name>
<protein>
    <submittedName>
        <fullName evidence="2">Uncharacterized protein</fullName>
    </submittedName>
</protein>
<proteinExistence type="predicted"/>
<feature type="transmembrane region" description="Helical" evidence="1">
    <location>
        <begin position="12"/>
        <end position="32"/>
    </location>
</feature>
<organism evidence="2 3">
    <name type="scientific">Sinanodonta woodiana</name>
    <name type="common">Chinese pond mussel</name>
    <name type="synonym">Anodonta woodiana</name>
    <dbReference type="NCBI Taxonomy" id="1069815"/>
    <lineage>
        <taxon>Eukaryota</taxon>
        <taxon>Metazoa</taxon>
        <taxon>Spiralia</taxon>
        <taxon>Lophotrochozoa</taxon>
        <taxon>Mollusca</taxon>
        <taxon>Bivalvia</taxon>
        <taxon>Autobranchia</taxon>
        <taxon>Heteroconchia</taxon>
        <taxon>Palaeoheterodonta</taxon>
        <taxon>Unionida</taxon>
        <taxon>Unionoidea</taxon>
        <taxon>Unionidae</taxon>
        <taxon>Unioninae</taxon>
        <taxon>Sinanodonta</taxon>
    </lineage>
</organism>
<dbReference type="AlphaFoldDB" id="A0ABD3V7T8"/>
<dbReference type="InterPro" id="IPR042983">
    <property type="entry name" value="PKDCC"/>
</dbReference>
<keyword evidence="1" id="KW-1133">Transmembrane helix</keyword>
<reference evidence="2 3" key="1">
    <citation type="submission" date="2024-11" db="EMBL/GenBank/DDBJ databases">
        <title>Chromosome-level genome assembly of the freshwater bivalve Anodonta woodiana.</title>
        <authorList>
            <person name="Chen X."/>
        </authorList>
    </citation>
    <scope>NUCLEOTIDE SEQUENCE [LARGE SCALE GENOMIC DNA]</scope>
    <source>
        <strain evidence="2">MN2024</strain>
        <tissue evidence="2">Gills</tissue>
    </source>
</reference>
<gene>
    <name evidence="2" type="ORF">ACJMK2_011574</name>
</gene>
<dbReference type="EMBL" id="JBJQND010000013">
    <property type="protein sequence ID" value="KAL3856863.1"/>
    <property type="molecule type" value="Genomic_DNA"/>
</dbReference>
<keyword evidence="3" id="KW-1185">Reference proteome</keyword>
<evidence type="ECO:0000313" key="3">
    <source>
        <dbReference type="Proteomes" id="UP001634394"/>
    </source>
</evidence>
<keyword evidence="1" id="KW-0472">Membrane</keyword>
<dbReference type="Proteomes" id="UP001634394">
    <property type="component" value="Unassembled WGS sequence"/>
</dbReference>
<evidence type="ECO:0000313" key="2">
    <source>
        <dbReference type="EMBL" id="KAL3856863.1"/>
    </source>
</evidence>
<accession>A0ABD3V7T8</accession>
<comment type="caution">
    <text evidence="2">The sequence shown here is derived from an EMBL/GenBank/DDBJ whole genome shotgun (WGS) entry which is preliminary data.</text>
</comment>
<sequence>MAFRLPRLRRSTKSGLVFMLLAICIFGIYISYKQVGDGRLLPRLPSYKLDQASTKKPKIAPELDHRIPSPPVGINLKKHLEVALNSSLHNAHNQLLKNSQSDLLKNAGQRVLENAKNDILEEDRLIRLRSLIQELYPANWKTAMEPDDMLLQLKSELEDLGIYSGMSCQEIDKLKLSNSYSTLVGKKYVDRISLGNVEIIIKSTGQDHDMKIECMKADYNAERCSALGNYKIMREVVFFAILQHPGIAELKGFCLRGQTVNSQMSKKGAILVMPNGEAINYHTIAGYTWQKQLEYSIRLMDLLDYLEHSPIGTLGLTHFEGRDIMLFDDMPKLVDLDDFIIGDKPCQQKSECVIQNNPQTELKCVDGKCKGFNAKNNMYLIYDNYVKYMLAVPPNNEKQMDTIKNLMTDLQNLAVTAKEVAQTLSDLLHHANSLKIPKQDAVQQNHQPGRNGVGNAVVDIMDSQVFSPNDVQRDQNAIDIAAQLRKQNEIDYRKRQDKIKQNEQQDLQQNNVNQVLQTPNYKDVNYTLSGSYFRVNQSNFPGVFDYVCQESRVTWGCVMSVRSLSEAKNLCDKDQKCKAFVLFSTKPEMDGLMTMVLKNSVNDKPQPNYGATLFMKGNPKNPGGVPINQQQQVDLVPSSGLKANSKKEVVECEKTQMEANEKIRFTREKRLMAHLGLKGIQEGDWERHARLLKISSHSGLSDMAADETTGGRFKVELTGNNPPISKAEFVAEAGPRRYHLGLFITYYLDRTLGIFHTPPTTIRKLQNAEFFAVQGDASWVNRLSRFNVSGGSGVLGLMTVPVPSVMDKQQLTLEQRPFIVEHVRIFNQSERNQLEYILLWALTKQLQPQHGYIGYKGHLVNFEADLAFQDPKRDMSSFFNNCQFPSVVYKVMNCYKCAGNSGSSICSLGQKILNLVLENGFTTDELKIGEFRSVDLKRLIDSAATDILSVVDRCISMFGRDTVLY</sequence>
<keyword evidence="1" id="KW-0812">Transmembrane</keyword>
<evidence type="ECO:0000256" key="1">
    <source>
        <dbReference type="SAM" id="Phobius"/>
    </source>
</evidence>
<dbReference type="PANTHER" id="PTHR46448">
    <property type="entry name" value="PROTEIN KINASE DOMAIN-CONTAINING PROTEIN"/>
    <property type="match status" value="1"/>
</dbReference>
<dbReference type="PANTHER" id="PTHR46448:SF1">
    <property type="entry name" value="PROTEIN KINASE DOMAIN-CONTAINING PROTEIN"/>
    <property type="match status" value="1"/>
</dbReference>